<proteinExistence type="predicted"/>
<gene>
    <name evidence="2" type="ORF">EKD16_00600</name>
</gene>
<keyword evidence="3" id="KW-1185">Reference proteome</keyword>
<keyword evidence="1" id="KW-0472">Membrane</keyword>
<dbReference type="EMBL" id="CP036455">
    <property type="protein sequence ID" value="QBI51940.1"/>
    <property type="molecule type" value="Genomic_DNA"/>
</dbReference>
<evidence type="ECO:0000313" key="2">
    <source>
        <dbReference type="EMBL" id="QBI51940.1"/>
    </source>
</evidence>
<dbReference type="Proteomes" id="UP000292235">
    <property type="component" value="Chromosome"/>
</dbReference>
<sequence length="64" mass="6639">MTVICAPMAVVGIGNVIRGFTAGSLGWTMLGAVAFALFASIAAVCGDRLRRTRHQTESSAREAA</sequence>
<organism evidence="2 3">
    <name type="scientific">Streptomonospora litoralis</name>
    <dbReference type="NCBI Taxonomy" id="2498135"/>
    <lineage>
        <taxon>Bacteria</taxon>
        <taxon>Bacillati</taxon>
        <taxon>Actinomycetota</taxon>
        <taxon>Actinomycetes</taxon>
        <taxon>Streptosporangiales</taxon>
        <taxon>Nocardiopsidaceae</taxon>
        <taxon>Streptomonospora</taxon>
    </lineage>
</organism>
<dbReference type="AlphaFoldDB" id="A0A4P6PWD5"/>
<protein>
    <submittedName>
        <fullName evidence="2">Uncharacterized protein</fullName>
    </submittedName>
</protein>
<evidence type="ECO:0000313" key="3">
    <source>
        <dbReference type="Proteomes" id="UP000292235"/>
    </source>
</evidence>
<reference evidence="2 3" key="1">
    <citation type="submission" date="2019-02" db="EMBL/GenBank/DDBJ databases">
        <authorList>
            <person name="Khodamoradi S."/>
            <person name="Hahnke R.L."/>
            <person name="Kaempfer P."/>
            <person name="Schumann P."/>
            <person name="Rohde M."/>
            <person name="Steinert M."/>
            <person name="Luzhetskyy A."/>
            <person name="Wink J."/>
            <person name="Ruckert C."/>
        </authorList>
    </citation>
    <scope>NUCLEOTIDE SEQUENCE [LARGE SCALE GENOMIC DNA]</scope>
    <source>
        <strain evidence="2 3">M2</strain>
    </source>
</reference>
<accession>A0A4P6PWD5</accession>
<evidence type="ECO:0000256" key="1">
    <source>
        <dbReference type="SAM" id="Phobius"/>
    </source>
</evidence>
<feature type="transmembrane region" description="Helical" evidence="1">
    <location>
        <begin position="25"/>
        <end position="45"/>
    </location>
</feature>
<keyword evidence="1" id="KW-1133">Transmembrane helix</keyword>
<name>A0A4P6PWD5_9ACTN</name>
<keyword evidence="1" id="KW-0812">Transmembrane</keyword>
<dbReference type="KEGG" id="strr:EKD16_00600"/>